<feature type="transmembrane region" description="Helical" evidence="10">
    <location>
        <begin position="308"/>
        <end position="326"/>
    </location>
</feature>
<dbReference type="PRINTS" id="PR00237">
    <property type="entry name" value="GPCRRHODOPSN"/>
</dbReference>
<keyword evidence="13" id="KW-1185">Reference proteome</keyword>
<evidence type="ECO:0000256" key="7">
    <source>
        <dbReference type="ARBA" id="ARBA00023170"/>
    </source>
</evidence>
<dbReference type="Gene3D" id="1.20.1070.10">
    <property type="entry name" value="Rhodopsin 7-helix transmembrane proteins"/>
    <property type="match status" value="1"/>
</dbReference>
<sequence length="722" mass="79798">MTTADSLLSALSTSAGVAMPHDNDTRPDNGSAPTNPFANATTRPFEYTWSTEFAIILATINIISACCIIVGNCMVLLVIVRHRGMRTRTNLFLVNLAVADLFVGVFAMPFSIATLLKHEWIFGHRVCLFNGWMNSFCLITSIHTLMYISIHKYFSIARPLSNPLTLNYIIAMMAAAWIWAAICSTMNIMGLVVEYKPGTSQCGPKYPNDVPTYLIHGIIQVSDLLIPLIILVFCYTRIFSEIKKLSTRLRAHSSAEDVDIIKQEKGVAVTLLIVLATFVIMAMPYLAYANYTTIRRDKKHFSGYLNPVAYTFLYLSSMCNPIIYAFRSPAFREGYIELLCQTPNYVTAEDAQLLPRTNRLSSIISILRRGSAANTQSIVNKNGDVIITRGDRIVCIRKAGEWKHAGHGPVVAATDAGKEKLKLLNERVTELDEEEADANAEQEVDEAAEDEHSSTGSDEVFRLLRANTERESLGQSEVRRWKSSKGSPSLEDGIAKSGSKRSAAINSENRNSKNKNASFGLRRDKPSVVTSDGNASSRSHAKQQSQNGGGRSTKSREGRSDQTFTNKLSHEGSGRYSAKKGDDNSLKLSRNSSGAGSMDTVPKALSKSNELDSCHAREAGAGVQSDSSNDALKGRKLHRGFSRSSGDVSKRTALVRLPSMEFLDPPIQLFRPRSNTLSNERIFKSKARGRPRSKSPTRQHHAARSVSPYWRKVQFENFSDIS</sequence>
<organism evidence="12 13">
    <name type="scientific">Lymnaea stagnalis</name>
    <name type="common">Great pond snail</name>
    <name type="synonym">Helix stagnalis</name>
    <dbReference type="NCBI Taxonomy" id="6523"/>
    <lineage>
        <taxon>Eukaryota</taxon>
        <taxon>Metazoa</taxon>
        <taxon>Spiralia</taxon>
        <taxon>Lophotrochozoa</taxon>
        <taxon>Mollusca</taxon>
        <taxon>Gastropoda</taxon>
        <taxon>Heterobranchia</taxon>
        <taxon>Euthyneura</taxon>
        <taxon>Panpulmonata</taxon>
        <taxon>Hygrophila</taxon>
        <taxon>Lymnaeoidea</taxon>
        <taxon>Lymnaeidae</taxon>
        <taxon>Lymnaea</taxon>
    </lineage>
</organism>
<evidence type="ECO:0000259" key="11">
    <source>
        <dbReference type="PROSITE" id="PS50262"/>
    </source>
</evidence>
<comment type="caution">
    <text evidence="12">The sequence shown here is derived from an EMBL/GenBank/DDBJ whole genome shotgun (WGS) entry which is preliminary data.</text>
</comment>
<dbReference type="InterPro" id="IPR000276">
    <property type="entry name" value="GPCR_Rhodpsn"/>
</dbReference>
<reference evidence="12 13" key="1">
    <citation type="submission" date="2024-04" db="EMBL/GenBank/DDBJ databases">
        <authorList>
            <consortium name="Genoscope - CEA"/>
            <person name="William W."/>
        </authorList>
    </citation>
    <scope>NUCLEOTIDE SEQUENCE [LARGE SCALE GENOMIC DNA]</scope>
</reference>
<dbReference type="SUPFAM" id="SSF81321">
    <property type="entry name" value="Family A G protein-coupled receptor-like"/>
    <property type="match status" value="1"/>
</dbReference>
<name>A0AAV2HBZ4_LYMST</name>
<evidence type="ECO:0000256" key="9">
    <source>
        <dbReference type="SAM" id="MobiDB-lite"/>
    </source>
</evidence>
<dbReference type="PROSITE" id="PS50262">
    <property type="entry name" value="G_PROTEIN_RECEP_F1_2"/>
    <property type="match status" value="1"/>
</dbReference>
<accession>A0AAV2HBZ4</accession>
<dbReference type="Pfam" id="PF00001">
    <property type="entry name" value="7tm_1"/>
    <property type="match status" value="1"/>
</dbReference>
<dbReference type="EMBL" id="CAXITT010000078">
    <property type="protein sequence ID" value="CAL1530942.1"/>
    <property type="molecule type" value="Genomic_DNA"/>
</dbReference>
<evidence type="ECO:0000256" key="8">
    <source>
        <dbReference type="ARBA" id="ARBA00023224"/>
    </source>
</evidence>
<dbReference type="AlphaFoldDB" id="A0AAV2HBZ4"/>
<dbReference type="InterPro" id="IPR017452">
    <property type="entry name" value="GPCR_Rhodpsn_7TM"/>
</dbReference>
<feature type="compositionally biased region" description="Acidic residues" evidence="9">
    <location>
        <begin position="431"/>
        <end position="449"/>
    </location>
</feature>
<feature type="transmembrane region" description="Helical" evidence="10">
    <location>
        <begin position="267"/>
        <end position="288"/>
    </location>
</feature>
<feature type="transmembrane region" description="Helical" evidence="10">
    <location>
        <begin position="132"/>
        <end position="154"/>
    </location>
</feature>
<feature type="region of interest" description="Disordered" evidence="9">
    <location>
        <begin position="471"/>
        <end position="650"/>
    </location>
</feature>
<feature type="transmembrane region" description="Helical" evidence="10">
    <location>
        <begin position="92"/>
        <end position="112"/>
    </location>
</feature>
<feature type="compositionally biased region" description="Basic and acidic residues" evidence="9">
    <location>
        <begin position="609"/>
        <end position="618"/>
    </location>
</feature>
<evidence type="ECO:0000256" key="10">
    <source>
        <dbReference type="SAM" id="Phobius"/>
    </source>
</evidence>
<keyword evidence="7" id="KW-0675">Receptor</keyword>
<feature type="compositionally biased region" description="Basic residues" evidence="9">
    <location>
        <begin position="684"/>
        <end position="703"/>
    </location>
</feature>
<keyword evidence="6 10" id="KW-0472">Membrane</keyword>
<feature type="transmembrane region" description="Helical" evidence="10">
    <location>
        <begin position="213"/>
        <end position="235"/>
    </location>
</feature>
<evidence type="ECO:0000256" key="1">
    <source>
        <dbReference type="ARBA" id="ARBA00004651"/>
    </source>
</evidence>
<feature type="region of interest" description="Disordered" evidence="9">
    <location>
        <begin position="671"/>
        <end position="706"/>
    </location>
</feature>
<keyword evidence="3 10" id="KW-0812">Transmembrane</keyword>
<feature type="compositionally biased region" description="Polar residues" evidence="9">
    <location>
        <begin position="528"/>
        <end position="546"/>
    </location>
</feature>
<feature type="compositionally biased region" description="Polar residues" evidence="9">
    <location>
        <begin position="586"/>
        <end position="595"/>
    </location>
</feature>
<keyword evidence="2" id="KW-1003">Cell membrane</keyword>
<dbReference type="GO" id="GO:0005886">
    <property type="term" value="C:plasma membrane"/>
    <property type="evidence" value="ECO:0007669"/>
    <property type="project" value="UniProtKB-SubCell"/>
</dbReference>
<feature type="transmembrane region" description="Helical" evidence="10">
    <location>
        <begin position="53"/>
        <end position="80"/>
    </location>
</feature>
<feature type="compositionally biased region" description="Basic and acidic residues" evidence="9">
    <location>
        <begin position="568"/>
        <end position="585"/>
    </location>
</feature>
<evidence type="ECO:0000256" key="2">
    <source>
        <dbReference type="ARBA" id="ARBA00022475"/>
    </source>
</evidence>
<proteinExistence type="predicted"/>
<comment type="subcellular location">
    <subcellularLocation>
        <location evidence="1">Cell membrane</location>
        <topology evidence="1">Multi-pass membrane protein</topology>
    </subcellularLocation>
</comment>
<dbReference type="Proteomes" id="UP001497497">
    <property type="component" value="Unassembled WGS sequence"/>
</dbReference>
<keyword evidence="8" id="KW-0807">Transducer</keyword>
<dbReference type="PANTHER" id="PTHR24249:SF372">
    <property type="entry name" value="G-PROTEIN COUPLED RECEPTORS FAMILY 1 PROFILE DOMAIN-CONTAINING PROTEIN"/>
    <property type="match status" value="1"/>
</dbReference>
<evidence type="ECO:0000256" key="4">
    <source>
        <dbReference type="ARBA" id="ARBA00022989"/>
    </source>
</evidence>
<evidence type="ECO:0000256" key="6">
    <source>
        <dbReference type="ARBA" id="ARBA00023136"/>
    </source>
</evidence>
<dbReference type="PANTHER" id="PTHR24249">
    <property type="entry name" value="HISTAMINE RECEPTOR-RELATED G-PROTEIN COUPLED RECEPTOR"/>
    <property type="match status" value="1"/>
</dbReference>
<dbReference type="SMART" id="SM01381">
    <property type="entry name" value="7TM_GPCR_Srsx"/>
    <property type="match status" value="1"/>
</dbReference>
<keyword evidence="4 10" id="KW-1133">Transmembrane helix</keyword>
<gene>
    <name evidence="12" type="ORF">GSLYS_00005067001</name>
</gene>
<feature type="compositionally biased region" description="Basic and acidic residues" evidence="9">
    <location>
        <begin position="471"/>
        <end position="480"/>
    </location>
</feature>
<evidence type="ECO:0000256" key="5">
    <source>
        <dbReference type="ARBA" id="ARBA00023040"/>
    </source>
</evidence>
<evidence type="ECO:0000256" key="3">
    <source>
        <dbReference type="ARBA" id="ARBA00022692"/>
    </source>
</evidence>
<dbReference type="GO" id="GO:0004930">
    <property type="term" value="F:G protein-coupled receptor activity"/>
    <property type="evidence" value="ECO:0007669"/>
    <property type="project" value="UniProtKB-KW"/>
</dbReference>
<keyword evidence="5" id="KW-0297">G-protein coupled receptor</keyword>
<evidence type="ECO:0000313" key="13">
    <source>
        <dbReference type="Proteomes" id="UP001497497"/>
    </source>
</evidence>
<feature type="region of interest" description="Disordered" evidence="9">
    <location>
        <begin position="430"/>
        <end position="459"/>
    </location>
</feature>
<evidence type="ECO:0000313" key="12">
    <source>
        <dbReference type="EMBL" id="CAL1530942.1"/>
    </source>
</evidence>
<dbReference type="InterPro" id="IPR050569">
    <property type="entry name" value="TAAR"/>
</dbReference>
<feature type="domain" description="G-protein coupled receptors family 1 profile" evidence="11">
    <location>
        <begin position="71"/>
        <end position="324"/>
    </location>
</feature>
<feature type="transmembrane region" description="Helical" evidence="10">
    <location>
        <begin position="166"/>
        <end position="193"/>
    </location>
</feature>
<protein>
    <recommendedName>
        <fullName evidence="11">G-protein coupled receptors family 1 profile domain-containing protein</fullName>
    </recommendedName>
</protein>
<feature type="compositionally biased region" description="Polar residues" evidence="9">
    <location>
        <begin position="504"/>
        <end position="517"/>
    </location>
</feature>
<dbReference type="CDD" id="cd00637">
    <property type="entry name" value="7tm_classA_rhodopsin-like"/>
    <property type="match status" value="1"/>
</dbReference>